<evidence type="ECO:0000256" key="2">
    <source>
        <dbReference type="ARBA" id="ARBA00022448"/>
    </source>
</evidence>
<keyword evidence="11" id="KW-1185">Reference proteome</keyword>
<dbReference type="PANTHER" id="PTHR47797:SF1">
    <property type="entry name" value="CYTOCHROME B561 DOMAIN-CONTAINING PROTEIN-RELATED"/>
    <property type="match status" value="1"/>
</dbReference>
<dbReference type="SMART" id="SM00665">
    <property type="entry name" value="B561"/>
    <property type="match status" value="1"/>
</dbReference>
<feature type="domain" description="Cytochrome b561" evidence="9">
    <location>
        <begin position="53"/>
        <end position="176"/>
    </location>
</feature>
<dbReference type="GO" id="GO:0016020">
    <property type="term" value="C:membrane"/>
    <property type="evidence" value="ECO:0007669"/>
    <property type="project" value="UniProtKB-SubCell"/>
</dbReference>
<evidence type="ECO:0000256" key="6">
    <source>
        <dbReference type="ARBA" id="ARBA00023136"/>
    </source>
</evidence>
<evidence type="ECO:0000256" key="1">
    <source>
        <dbReference type="ARBA" id="ARBA00004370"/>
    </source>
</evidence>
<keyword evidence="2" id="KW-0813">Transport</keyword>
<feature type="transmembrane region" description="Helical" evidence="7">
    <location>
        <begin position="187"/>
        <end position="206"/>
    </location>
</feature>
<sequence>MAMARIPHLQLIATLLLASTVLAQDAGPPTSPSSGGEEEDSGSEAFSNRVVIAHGICMGLAFAIFFPLGAAILRALNFGGLVWFHAGWQIFTYCIAIAGLGLGIWIADTTDQWVVPNGHPIIGIIVVAILFLQPVGGLVHHFIFRKHQKGTVWGVAHRWTGRMMLLLGAINGGLGLMLSDNTVKGEIAYGVLAAFFFLLWGVSLFIDQRQKKNAAKNVEPQIATVESSSLEKKSHETENGLSG</sequence>
<evidence type="ECO:0000256" key="8">
    <source>
        <dbReference type="SAM" id="SignalP"/>
    </source>
</evidence>
<dbReference type="AlphaFoldDB" id="A0A8E2E9H8"/>
<evidence type="ECO:0000313" key="10">
    <source>
        <dbReference type="EMBL" id="OCK79689.1"/>
    </source>
</evidence>
<dbReference type="Proteomes" id="UP000250266">
    <property type="component" value="Unassembled WGS sequence"/>
</dbReference>
<keyword evidence="8" id="KW-0732">Signal</keyword>
<comment type="subcellular location">
    <subcellularLocation>
        <location evidence="1">Membrane</location>
    </subcellularLocation>
</comment>
<feature type="transmembrane region" description="Helical" evidence="7">
    <location>
        <begin position="51"/>
        <end position="76"/>
    </location>
</feature>
<organism evidence="10 11">
    <name type="scientific">Lepidopterella palustris CBS 459.81</name>
    <dbReference type="NCBI Taxonomy" id="1314670"/>
    <lineage>
        <taxon>Eukaryota</taxon>
        <taxon>Fungi</taxon>
        <taxon>Dikarya</taxon>
        <taxon>Ascomycota</taxon>
        <taxon>Pezizomycotina</taxon>
        <taxon>Dothideomycetes</taxon>
        <taxon>Pleosporomycetidae</taxon>
        <taxon>Mytilinidiales</taxon>
        <taxon>Argynnaceae</taxon>
        <taxon>Lepidopterella</taxon>
    </lineage>
</organism>
<dbReference type="CDD" id="cd08760">
    <property type="entry name" value="Cyt_b561_FRRS1_like"/>
    <property type="match status" value="1"/>
</dbReference>
<reference evidence="10 11" key="1">
    <citation type="journal article" date="2016" name="Nat. Commun.">
        <title>Ectomycorrhizal ecology is imprinted in the genome of the dominant symbiotic fungus Cenococcum geophilum.</title>
        <authorList>
            <consortium name="DOE Joint Genome Institute"/>
            <person name="Peter M."/>
            <person name="Kohler A."/>
            <person name="Ohm R.A."/>
            <person name="Kuo A."/>
            <person name="Krutzmann J."/>
            <person name="Morin E."/>
            <person name="Arend M."/>
            <person name="Barry K.W."/>
            <person name="Binder M."/>
            <person name="Choi C."/>
            <person name="Clum A."/>
            <person name="Copeland A."/>
            <person name="Grisel N."/>
            <person name="Haridas S."/>
            <person name="Kipfer T."/>
            <person name="LaButti K."/>
            <person name="Lindquist E."/>
            <person name="Lipzen A."/>
            <person name="Maire R."/>
            <person name="Meier B."/>
            <person name="Mihaltcheva S."/>
            <person name="Molinier V."/>
            <person name="Murat C."/>
            <person name="Poggeler S."/>
            <person name="Quandt C.A."/>
            <person name="Sperisen C."/>
            <person name="Tritt A."/>
            <person name="Tisserant E."/>
            <person name="Crous P.W."/>
            <person name="Henrissat B."/>
            <person name="Nehls U."/>
            <person name="Egli S."/>
            <person name="Spatafora J.W."/>
            <person name="Grigoriev I.V."/>
            <person name="Martin F.M."/>
        </authorList>
    </citation>
    <scope>NUCLEOTIDE SEQUENCE [LARGE SCALE GENOMIC DNA]</scope>
    <source>
        <strain evidence="10 11">CBS 459.81</strain>
    </source>
</reference>
<feature type="transmembrane region" description="Helical" evidence="7">
    <location>
        <begin position="164"/>
        <end position="181"/>
    </location>
</feature>
<dbReference type="EMBL" id="KV744992">
    <property type="protein sequence ID" value="OCK79689.1"/>
    <property type="molecule type" value="Genomic_DNA"/>
</dbReference>
<keyword evidence="4" id="KW-0249">Electron transport</keyword>
<accession>A0A8E2E9H8</accession>
<evidence type="ECO:0000313" key="11">
    <source>
        <dbReference type="Proteomes" id="UP000250266"/>
    </source>
</evidence>
<proteinExistence type="predicted"/>
<keyword evidence="3 7" id="KW-0812">Transmembrane</keyword>
<evidence type="ECO:0000256" key="7">
    <source>
        <dbReference type="SAM" id="Phobius"/>
    </source>
</evidence>
<feature type="transmembrane region" description="Helical" evidence="7">
    <location>
        <begin position="119"/>
        <end position="143"/>
    </location>
</feature>
<evidence type="ECO:0000256" key="3">
    <source>
        <dbReference type="ARBA" id="ARBA00022692"/>
    </source>
</evidence>
<feature type="transmembrane region" description="Helical" evidence="7">
    <location>
        <begin position="88"/>
        <end position="107"/>
    </location>
</feature>
<feature type="chain" id="PRO_5034192553" description="Cytochrome b561 domain-containing protein" evidence="8">
    <location>
        <begin position="24"/>
        <end position="243"/>
    </location>
</feature>
<dbReference type="PANTHER" id="PTHR47797">
    <property type="entry name" value="DEHYDROGENASE, PUTATIVE (AFU_ORTHOLOGUE AFUA_8G05805)-RELATED"/>
    <property type="match status" value="1"/>
</dbReference>
<feature type="signal peptide" evidence="8">
    <location>
        <begin position="1"/>
        <end position="23"/>
    </location>
</feature>
<name>A0A8E2E9H8_9PEZI</name>
<dbReference type="Gene3D" id="1.20.120.1770">
    <property type="match status" value="1"/>
</dbReference>
<keyword evidence="6 7" id="KW-0472">Membrane</keyword>
<protein>
    <recommendedName>
        <fullName evidence="9">Cytochrome b561 domain-containing protein</fullName>
    </recommendedName>
</protein>
<keyword evidence="5 7" id="KW-1133">Transmembrane helix</keyword>
<evidence type="ECO:0000256" key="4">
    <source>
        <dbReference type="ARBA" id="ARBA00022982"/>
    </source>
</evidence>
<dbReference type="OrthoDB" id="19261at2759"/>
<evidence type="ECO:0000256" key="5">
    <source>
        <dbReference type="ARBA" id="ARBA00022989"/>
    </source>
</evidence>
<dbReference type="InterPro" id="IPR006593">
    <property type="entry name" value="Cyt_b561/ferric_Rdtase_TM"/>
</dbReference>
<evidence type="ECO:0000259" key="9">
    <source>
        <dbReference type="SMART" id="SM00665"/>
    </source>
</evidence>
<gene>
    <name evidence="10" type="ORF">K432DRAFT_60124</name>
</gene>